<evidence type="ECO:0000313" key="1">
    <source>
        <dbReference type="EMBL" id="KAI5652276.1"/>
    </source>
</evidence>
<keyword evidence="2" id="KW-1185">Reference proteome</keyword>
<protein>
    <submittedName>
        <fullName evidence="1">Uncharacterized protein</fullName>
    </submittedName>
</protein>
<proteinExistence type="predicted"/>
<sequence length="309" mass="36505">MFPITKTRDFHGFFVKSFSVGLYCLLQLLSNCEQAIRSLDDFPLRWCRNFCLSSLKSQMDRWADKASWDRAESRKELGKMWHNSTSDALYILIKANKFWRCLSGSVVPLYRSNRRELNLSRTEAFWYSSENGFYNFQGSSQRRRGSLNFIHHSLLRCLRRGPVLTFAGRLLVKLDCEDNTLPHPEGCTRLLPVGFENEMAFVIFRWDFINFTPRRHVGVRNFSSYAKSYGHTSYDDYGGYDRDNAKYDYYEHSPYDCYEEYHHSYDMQEHQGVVTRAKAKQLKSHKDQIEQEKFEGLDFDVQGFMGLKF</sequence>
<evidence type="ECO:0000313" key="2">
    <source>
        <dbReference type="Proteomes" id="UP001060085"/>
    </source>
</evidence>
<reference evidence="2" key="1">
    <citation type="journal article" date="2023" name="Nat. Plants">
        <title>Single-cell RNA sequencing provides a high-resolution roadmap for understanding the multicellular compartmentation of specialized metabolism.</title>
        <authorList>
            <person name="Sun S."/>
            <person name="Shen X."/>
            <person name="Li Y."/>
            <person name="Li Y."/>
            <person name="Wang S."/>
            <person name="Li R."/>
            <person name="Zhang H."/>
            <person name="Shen G."/>
            <person name="Guo B."/>
            <person name="Wei J."/>
            <person name="Xu J."/>
            <person name="St-Pierre B."/>
            <person name="Chen S."/>
            <person name="Sun C."/>
        </authorList>
    </citation>
    <scope>NUCLEOTIDE SEQUENCE [LARGE SCALE GENOMIC DNA]</scope>
</reference>
<comment type="caution">
    <text evidence="1">The sequence shown here is derived from an EMBL/GenBank/DDBJ whole genome shotgun (WGS) entry which is preliminary data.</text>
</comment>
<dbReference type="EMBL" id="CM044707">
    <property type="protein sequence ID" value="KAI5652276.1"/>
    <property type="molecule type" value="Genomic_DNA"/>
</dbReference>
<name>A0ACB9ZYC3_CATRO</name>
<dbReference type="Proteomes" id="UP001060085">
    <property type="component" value="Linkage Group LG07"/>
</dbReference>
<accession>A0ACB9ZYC3</accession>
<gene>
    <name evidence="1" type="ORF">M9H77_29463</name>
</gene>
<organism evidence="1 2">
    <name type="scientific">Catharanthus roseus</name>
    <name type="common">Madagascar periwinkle</name>
    <name type="synonym">Vinca rosea</name>
    <dbReference type="NCBI Taxonomy" id="4058"/>
    <lineage>
        <taxon>Eukaryota</taxon>
        <taxon>Viridiplantae</taxon>
        <taxon>Streptophyta</taxon>
        <taxon>Embryophyta</taxon>
        <taxon>Tracheophyta</taxon>
        <taxon>Spermatophyta</taxon>
        <taxon>Magnoliopsida</taxon>
        <taxon>eudicotyledons</taxon>
        <taxon>Gunneridae</taxon>
        <taxon>Pentapetalae</taxon>
        <taxon>asterids</taxon>
        <taxon>lamiids</taxon>
        <taxon>Gentianales</taxon>
        <taxon>Apocynaceae</taxon>
        <taxon>Rauvolfioideae</taxon>
        <taxon>Vinceae</taxon>
        <taxon>Catharanthinae</taxon>
        <taxon>Catharanthus</taxon>
    </lineage>
</organism>